<keyword evidence="2" id="KW-1185">Reference proteome</keyword>
<reference evidence="1 2" key="1">
    <citation type="journal article" date="1993" name="J. Gen. Virol.">
        <title>An analysis of the complete sequence of a sugarcane bacilliform virus genome infectious to banana and rice.</title>
        <authorList>
            <person name="Bouhida M."/>
            <person name="Lockhart B.E."/>
            <person name="Olszewski N.E."/>
        </authorList>
    </citation>
    <scope>NUCLEOTIDE SEQUENCE [LARGE SCALE GENOMIC DNA]</scope>
</reference>
<accession>Q86996</accession>
<protein>
    <submittedName>
        <fullName evidence="1">ORF1</fullName>
    </submittedName>
</protein>
<dbReference type="OrthoDB" id="13145at10239"/>
<dbReference type="KEGG" id="vg:5142114"/>
<dbReference type="Pfam" id="PF07028">
    <property type="entry name" value="DUF1319"/>
    <property type="match status" value="1"/>
</dbReference>
<dbReference type="RefSeq" id="YP_595723.1">
    <property type="nucleotide sequence ID" value="NC_008017.1"/>
</dbReference>
<dbReference type="EMBL" id="M89923">
    <property type="protein sequence ID" value="AAA47452.1"/>
    <property type="molecule type" value="Genomic_DNA"/>
</dbReference>
<dbReference type="PIR" id="S27936">
    <property type="entry name" value="S27936"/>
</dbReference>
<evidence type="ECO:0000313" key="1">
    <source>
        <dbReference type="EMBL" id="AAA47452.1"/>
    </source>
</evidence>
<organism evidence="1 2">
    <name type="scientific">Sugarcane bacilliform MO virus</name>
    <dbReference type="NCBI Taxonomy" id="362399"/>
    <lineage>
        <taxon>Viruses</taxon>
        <taxon>Riboviria</taxon>
        <taxon>Pararnavirae</taxon>
        <taxon>Artverviricota</taxon>
        <taxon>Revtraviricetes</taxon>
        <taxon>Ortervirales</taxon>
        <taxon>Caulimoviridae</taxon>
        <taxon>Badnavirus</taxon>
        <taxon>Badnavirus deltasacchari</taxon>
    </lineage>
</organism>
<evidence type="ECO:0000313" key="2">
    <source>
        <dbReference type="Proteomes" id="UP000204520"/>
    </source>
</evidence>
<dbReference type="Proteomes" id="UP000204520">
    <property type="component" value="Segment"/>
</dbReference>
<sequence>MKSEAEWETQFTAWKNSHIFENANQELILGTKISNSDLNHNLRTTCYRVDLGYKVLLTSQQKAFEHRKELFSEGRKHLADQSRKLQLVADKAEQSLIIQKEQRARLKKVEDGLSTLSREIHDLRVEYLKRRPLSKEDVAELVLTISEQPKLIEKQTELLLEQVKKLVETTRREVETVHHMVKRIS</sequence>
<dbReference type="GeneID" id="5142114"/>
<name>Q86996_9VIRU</name>
<proteinExistence type="predicted"/>
<dbReference type="InterPro" id="IPR010746">
    <property type="entry name" value="CYMV_Orf1"/>
</dbReference>